<feature type="compositionally biased region" description="Gly residues" evidence="6">
    <location>
        <begin position="139"/>
        <end position="154"/>
    </location>
</feature>
<accession>A0ABD3MWF2</accession>
<dbReference type="PANTHER" id="PTHR44313:SF1">
    <property type="entry name" value="DNAJ HOMOLOG SUBFAMILY C MEMBER 17"/>
    <property type="match status" value="1"/>
</dbReference>
<comment type="subcellular location">
    <subcellularLocation>
        <location evidence="2">Cytoplasm</location>
    </subcellularLocation>
    <subcellularLocation>
        <location evidence="1">Nucleus</location>
    </subcellularLocation>
</comment>
<feature type="compositionally biased region" description="Basic and acidic residues" evidence="6">
    <location>
        <begin position="99"/>
        <end position="109"/>
    </location>
</feature>
<evidence type="ECO:0000256" key="3">
    <source>
        <dbReference type="ARBA" id="ARBA00022490"/>
    </source>
</evidence>
<dbReference type="GO" id="GO:0005737">
    <property type="term" value="C:cytoplasm"/>
    <property type="evidence" value="ECO:0007669"/>
    <property type="project" value="UniProtKB-SubCell"/>
</dbReference>
<protein>
    <recommendedName>
        <fullName evidence="7">J domain-containing protein</fullName>
    </recommendedName>
</protein>
<dbReference type="CDD" id="cd06257">
    <property type="entry name" value="DnaJ"/>
    <property type="match status" value="1"/>
</dbReference>
<feature type="compositionally biased region" description="Low complexity" evidence="6">
    <location>
        <begin position="127"/>
        <end position="138"/>
    </location>
</feature>
<feature type="compositionally biased region" description="Basic and acidic residues" evidence="6">
    <location>
        <begin position="116"/>
        <end position="126"/>
    </location>
</feature>
<feature type="region of interest" description="Disordered" evidence="6">
    <location>
        <begin position="99"/>
        <end position="160"/>
    </location>
</feature>
<dbReference type="InterPro" id="IPR012677">
    <property type="entry name" value="Nucleotide-bd_a/b_plait_sf"/>
</dbReference>
<dbReference type="Pfam" id="PF00226">
    <property type="entry name" value="DnaJ"/>
    <property type="match status" value="1"/>
</dbReference>
<dbReference type="PANTHER" id="PTHR44313">
    <property type="entry name" value="DNAJ HOMOLOG SUBFAMILY C MEMBER 17"/>
    <property type="match status" value="1"/>
</dbReference>
<reference evidence="8 9" key="1">
    <citation type="submission" date="2024-10" db="EMBL/GenBank/DDBJ databases">
        <title>Updated reference genomes for cyclostephanoid diatoms.</title>
        <authorList>
            <person name="Roberts W.R."/>
            <person name="Alverson A.J."/>
        </authorList>
    </citation>
    <scope>NUCLEOTIDE SEQUENCE [LARGE SCALE GENOMIC DNA]</scope>
    <source>
        <strain evidence="8 9">AJA276-08</strain>
    </source>
</reference>
<dbReference type="Gene3D" id="1.10.287.110">
    <property type="entry name" value="DnaJ domain"/>
    <property type="match status" value="1"/>
</dbReference>
<evidence type="ECO:0000256" key="2">
    <source>
        <dbReference type="ARBA" id="ARBA00004496"/>
    </source>
</evidence>
<dbReference type="SMART" id="SM00271">
    <property type="entry name" value="DnaJ"/>
    <property type="match status" value="1"/>
</dbReference>
<comment type="caution">
    <text evidence="8">The sequence shown here is derived from an EMBL/GenBank/DDBJ whole genome shotgun (WGS) entry which is preliminary data.</text>
</comment>
<evidence type="ECO:0000259" key="7">
    <source>
        <dbReference type="PROSITE" id="PS50076"/>
    </source>
</evidence>
<proteinExistence type="predicted"/>
<evidence type="ECO:0000256" key="1">
    <source>
        <dbReference type="ARBA" id="ARBA00004123"/>
    </source>
</evidence>
<feature type="region of interest" description="Disordered" evidence="6">
    <location>
        <begin position="178"/>
        <end position="197"/>
    </location>
</feature>
<gene>
    <name evidence="8" type="ORF">ACHAW5_002998</name>
</gene>
<keyword evidence="3" id="KW-0963">Cytoplasm</keyword>
<evidence type="ECO:0000256" key="6">
    <source>
        <dbReference type="SAM" id="MobiDB-lite"/>
    </source>
</evidence>
<dbReference type="EMBL" id="JALLAZ020001684">
    <property type="protein sequence ID" value="KAL3768235.1"/>
    <property type="molecule type" value="Genomic_DNA"/>
</dbReference>
<keyword evidence="5" id="KW-0539">Nucleus</keyword>
<keyword evidence="4" id="KW-0143">Chaperone</keyword>
<feature type="compositionally biased region" description="Basic and acidic residues" evidence="6">
    <location>
        <begin position="313"/>
        <end position="341"/>
    </location>
</feature>
<evidence type="ECO:0000313" key="8">
    <source>
        <dbReference type="EMBL" id="KAL3768235.1"/>
    </source>
</evidence>
<dbReference type="PRINTS" id="PR00625">
    <property type="entry name" value="JDOMAIN"/>
</dbReference>
<dbReference type="SUPFAM" id="SSF46565">
    <property type="entry name" value="Chaperone J-domain"/>
    <property type="match status" value="1"/>
</dbReference>
<sequence length="417" mass="46651">MSPSSLTDKDGMPLKDPYRILGIPHTSSEAEIKKAYRRLALVLHPDKRSGNTALTDAERSDLEIRFHDVKDARSFLLDVEHAESRRKYDANIASERTRLAREERRERSMSTRRKRMREELMSRERMATAAAAARTTASGGVGGGKNSPDGGGAGRSSSIFDVDRLRREGERLRAEYAAREADAESSRRRREAAERASLELDREDRRVRLKWSRKKVPGGSHTRSSIEDVMSDFGEVENVEMLGSKGNAALVTFANESSCGPCVDAYRTSEVMRATFVGRRKAHDVAGGGGRGTGRSFVDDDDADDDNFRPSSKGRDSERENLEDRGLRREAERERLMRQMELEEAGGDIGGFAVGGENRPSRGDTVHDARGDRWGSVQQQQRQGKSDFPPDFPSIPENEGLSPFQLLEKYEKIILRC</sequence>
<dbReference type="InterPro" id="IPR036869">
    <property type="entry name" value="J_dom_sf"/>
</dbReference>
<evidence type="ECO:0000313" key="9">
    <source>
        <dbReference type="Proteomes" id="UP001530315"/>
    </source>
</evidence>
<dbReference type="Gene3D" id="3.30.70.330">
    <property type="match status" value="1"/>
</dbReference>
<dbReference type="PROSITE" id="PS50076">
    <property type="entry name" value="DNAJ_2"/>
    <property type="match status" value="1"/>
</dbReference>
<keyword evidence="9" id="KW-1185">Reference proteome</keyword>
<organism evidence="8 9">
    <name type="scientific">Stephanodiscus triporus</name>
    <dbReference type="NCBI Taxonomy" id="2934178"/>
    <lineage>
        <taxon>Eukaryota</taxon>
        <taxon>Sar</taxon>
        <taxon>Stramenopiles</taxon>
        <taxon>Ochrophyta</taxon>
        <taxon>Bacillariophyta</taxon>
        <taxon>Coscinodiscophyceae</taxon>
        <taxon>Thalassiosirophycidae</taxon>
        <taxon>Stephanodiscales</taxon>
        <taxon>Stephanodiscaceae</taxon>
        <taxon>Stephanodiscus</taxon>
    </lineage>
</organism>
<feature type="compositionally biased region" description="Basic and acidic residues" evidence="6">
    <location>
        <begin position="359"/>
        <end position="373"/>
    </location>
</feature>
<dbReference type="InterPro" id="IPR052094">
    <property type="entry name" value="Pre-mRNA-splicing_ERAD"/>
</dbReference>
<dbReference type="InterPro" id="IPR001623">
    <property type="entry name" value="DnaJ_domain"/>
</dbReference>
<dbReference type="GO" id="GO:0005634">
    <property type="term" value="C:nucleus"/>
    <property type="evidence" value="ECO:0007669"/>
    <property type="project" value="UniProtKB-SubCell"/>
</dbReference>
<evidence type="ECO:0000256" key="4">
    <source>
        <dbReference type="ARBA" id="ARBA00023186"/>
    </source>
</evidence>
<feature type="domain" description="J" evidence="7">
    <location>
        <begin position="16"/>
        <end position="92"/>
    </location>
</feature>
<feature type="region of interest" description="Disordered" evidence="6">
    <location>
        <begin position="281"/>
        <end position="403"/>
    </location>
</feature>
<dbReference type="AlphaFoldDB" id="A0ABD3MWF2"/>
<evidence type="ECO:0000256" key="5">
    <source>
        <dbReference type="ARBA" id="ARBA00023242"/>
    </source>
</evidence>
<dbReference type="Proteomes" id="UP001530315">
    <property type="component" value="Unassembled WGS sequence"/>
</dbReference>
<name>A0ABD3MWF2_9STRA</name>